<proteinExistence type="predicted"/>
<feature type="region of interest" description="Disordered" evidence="1">
    <location>
        <begin position="200"/>
        <end position="221"/>
    </location>
</feature>
<name>A0AAD7B5V0_9AGAR</name>
<evidence type="ECO:0000313" key="3">
    <source>
        <dbReference type="Proteomes" id="UP001221142"/>
    </source>
</evidence>
<evidence type="ECO:0000256" key="1">
    <source>
        <dbReference type="SAM" id="MobiDB-lite"/>
    </source>
</evidence>
<organism evidence="2 3">
    <name type="scientific">Roridomyces roridus</name>
    <dbReference type="NCBI Taxonomy" id="1738132"/>
    <lineage>
        <taxon>Eukaryota</taxon>
        <taxon>Fungi</taxon>
        <taxon>Dikarya</taxon>
        <taxon>Basidiomycota</taxon>
        <taxon>Agaricomycotina</taxon>
        <taxon>Agaricomycetes</taxon>
        <taxon>Agaricomycetidae</taxon>
        <taxon>Agaricales</taxon>
        <taxon>Marasmiineae</taxon>
        <taxon>Mycenaceae</taxon>
        <taxon>Roridomyces</taxon>
    </lineage>
</organism>
<dbReference type="AlphaFoldDB" id="A0AAD7B5V0"/>
<reference evidence="2" key="1">
    <citation type="submission" date="2023-03" db="EMBL/GenBank/DDBJ databases">
        <title>Massive genome expansion in bonnet fungi (Mycena s.s.) driven by repeated elements and novel gene families across ecological guilds.</title>
        <authorList>
            <consortium name="Lawrence Berkeley National Laboratory"/>
            <person name="Harder C.B."/>
            <person name="Miyauchi S."/>
            <person name="Viragh M."/>
            <person name="Kuo A."/>
            <person name="Thoen E."/>
            <person name="Andreopoulos B."/>
            <person name="Lu D."/>
            <person name="Skrede I."/>
            <person name="Drula E."/>
            <person name="Henrissat B."/>
            <person name="Morin E."/>
            <person name="Kohler A."/>
            <person name="Barry K."/>
            <person name="LaButti K."/>
            <person name="Morin E."/>
            <person name="Salamov A."/>
            <person name="Lipzen A."/>
            <person name="Mereny Z."/>
            <person name="Hegedus B."/>
            <person name="Baldrian P."/>
            <person name="Stursova M."/>
            <person name="Weitz H."/>
            <person name="Taylor A."/>
            <person name="Grigoriev I.V."/>
            <person name="Nagy L.G."/>
            <person name="Martin F."/>
            <person name="Kauserud H."/>
        </authorList>
    </citation>
    <scope>NUCLEOTIDE SEQUENCE</scope>
    <source>
        <strain evidence="2">9284</strain>
    </source>
</reference>
<comment type="caution">
    <text evidence="2">The sequence shown here is derived from an EMBL/GenBank/DDBJ whole genome shotgun (WGS) entry which is preliminary data.</text>
</comment>
<accession>A0AAD7B5V0</accession>
<evidence type="ECO:0000313" key="2">
    <source>
        <dbReference type="EMBL" id="KAJ7610824.1"/>
    </source>
</evidence>
<gene>
    <name evidence="2" type="ORF">FB45DRAFT_1066021</name>
</gene>
<dbReference type="Proteomes" id="UP001221142">
    <property type="component" value="Unassembled WGS sequence"/>
</dbReference>
<dbReference type="EMBL" id="JARKIF010000034">
    <property type="protein sequence ID" value="KAJ7610824.1"/>
    <property type="molecule type" value="Genomic_DNA"/>
</dbReference>
<sequence>MQVYPPAKQTKRIASVTDSLCYYSRIPVLTDALWVALLGETALGRQLRQPFWLPFQNYNEATAGPVEDQRLRSYLSALQPRFRVYVKAYDDEGEGDDIAVSSGGEENDDGDDCSLDEAAGGARAICFTPLGMRHDTKPTVCVTPEHAKILERARRRVVSPRCSQDDVTELQYCDFATVVGLLHELGHVVWRAKNPIESAAQKHTPPRYKASVGSRAFRGRGEGGERVEEMLWQTVVEFDDILDLSGLPEAALCYESWYRNPGDESTLRRICYRRASEDERATDFVTRDGVRHLCQFLEPNAEARIDMLGFVFYPLKEDHIPLTDGSPRPKRVRAARANMLSESESIESPSVSLDAINFHMTDLSIRLRKPTTIKCGGVKRVSIDREKMDKMLAEEELKVVVPPPSAVSE</sequence>
<keyword evidence="3" id="KW-1185">Reference proteome</keyword>
<protein>
    <submittedName>
        <fullName evidence="2">Uncharacterized protein</fullName>
    </submittedName>
</protein>